<dbReference type="Pfam" id="PF00067">
    <property type="entry name" value="p450"/>
    <property type="match status" value="1"/>
</dbReference>
<keyword evidence="5 6" id="KW-0408">Iron</keyword>
<dbReference type="PANTHER" id="PTHR24304:SF2">
    <property type="entry name" value="24-HYDROXYCHOLESTEROL 7-ALPHA-HYDROXYLASE"/>
    <property type="match status" value="1"/>
</dbReference>
<dbReference type="InterPro" id="IPR002403">
    <property type="entry name" value="Cyt_P450_E_grp-IV"/>
</dbReference>
<dbReference type="GO" id="GO:0005506">
    <property type="term" value="F:iron ion binding"/>
    <property type="evidence" value="ECO:0007669"/>
    <property type="project" value="InterPro"/>
</dbReference>
<reference evidence="7" key="1">
    <citation type="submission" date="2023-06" db="EMBL/GenBank/DDBJ databases">
        <authorList>
            <consortium name="Lawrence Berkeley National Laboratory"/>
            <person name="Ahrendt S."/>
            <person name="Sahu N."/>
            <person name="Indic B."/>
            <person name="Wong-Bajracharya J."/>
            <person name="Merenyi Z."/>
            <person name="Ke H.-M."/>
            <person name="Monk M."/>
            <person name="Kocsube S."/>
            <person name="Drula E."/>
            <person name="Lipzen A."/>
            <person name="Balint B."/>
            <person name="Henrissat B."/>
            <person name="Andreopoulos B."/>
            <person name="Martin F.M."/>
            <person name="Harder C.B."/>
            <person name="Rigling D."/>
            <person name="Ford K.L."/>
            <person name="Foster G.D."/>
            <person name="Pangilinan J."/>
            <person name="Papanicolaou A."/>
            <person name="Barry K."/>
            <person name="LaButti K."/>
            <person name="Viragh M."/>
            <person name="Koriabine M."/>
            <person name="Yan M."/>
            <person name="Riley R."/>
            <person name="Champramary S."/>
            <person name="Plett K.L."/>
            <person name="Tsai I.J."/>
            <person name="Slot J."/>
            <person name="Sipos G."/>
            <person name="Plett J."/>
            <person name="Nagy L.G."/>
            <person name="Grigoriev I.V."/>
        </authorList>
    </citation>
    <scope>NUCLEOTIDE SEQUENCE</scope>
    <source>
        <strain evidence="7">HWK02</strain>
    </source>
</reference>
<dbReference type="InterPro" id="IPR001128">
    <property type="entry name" value="Cyt_P450"/>
</dbReference>
<dbReference type="SUPFAM" id="SSF48264">
    <property type="entry name" value="Cytochrome P450"/>
    <property type="match status" value="1"/>
</dbReference>
<evidence type="ECO:0000313" key="7">
    <source>
        <dbReference type="EMBL" id="KAK0494830.1"/>
    </source>
</evidence>
<dbReference type="Proteomes" id="UP001175228">
    <property type="component" value="Unassembled WGS sequence"/>
</dbReference>
<comment type="caution">
    <text evidence="7">The sequence shown here is derived from an EMBL/GenBank/DDBJ whole genome shotgun (WGS) entry which is preliminary data.</text>
</comment>
<gene>
    <name evidence="7" type="ORF">EDD18DRAFT_1172590</name>
</gene>
<dbReference type="GO" id="GO:0020037">
    <property type="term" value="F:heme binding"/>
    <property type="evidence" value="ECO:0007669"/>
    <property type="project" value="InterPro"/>
</dbReference>
<evidence type="ECO:0000256" key="1">
    <source>
        <dbReference type="ARBA" id="ARBA00001971"/>
    </source>
</evidence>
<proteinExistence type="inferred from homology"/>
<evidence type="ECO:0000256" key="4">
    <source>
        <dbReference type="ARBA" id="ARBA00022723"/>
    </source>
</evidence>
<name>A0AA39Q2B3_9AGAR</name>
<feature type="binding site" description="axial binding residue" evidence="6">
    <location>
        <position position="439"/>
    </location>
    <ligand>
        <name>heme</name>
        <dbReference type="ChEBI" id="CHEBI:30413"/>
    </ligand>
    <ligandPart>
        <name>Fe</name>
        <dbReference type="ChEBI" id="CHEBI:18248"/>
    </ligandPart>
</feature>
<sequence length="499" mass="55454">MATILGTCVASIAIGVSTLFFLYHRRNAQAKAFNEPPLLPYWIPFVGHALWYGRRSNEVYLAARMFSPDSRPVSITVFGQCIYIVTASKDVSAVYRAKSLSFNDLILWGLGAVFNISQKGLDAVAYKPVEDYGSSLLENSHGFYRDALKEGAALNGFTTSFLNCLHVELVKEDAKIDASPKGMKIRLQDWARTILGTASTIATMGPQILEEEPDLLKYNWQFDQDQVSFTIGLPRFLIRKQRANRDKLIRAFAKVYKDGETKQHDAIWWISGRQKMLAEAGMTSDYDVGASTLPVWNALQVNTNPAAFWLLLHIITVPGLADHIRKSISPAFDSGGKVINLDLMVNDPVLRSALNETLRVYSSSISTRLVTEDTIISGYTFRKGGVVMCPVRPHHWDADIWGPDVEEFVPDRFIRESSNGLIKGDAKLTRPFGGGTSLCPGRFFAPNEIISFVGTILLKYDIRLEAGESIPRPNLNVPSIAFSAPMNDVEVVIMKRSGH</sequence>
<evidence type="ECO:0000256" key="2">
    <source>
        <dbReference type="ARBA" id="ARBA00010617"/>
    </source>
</evidence>
<dbReference type="InterPro" id="IPR050529">
    <property type="entry name" value="CYP450_sterol_14alpha_dmase"/>
</dbReference>
<keyword evidence="4 6" id="KW-0479">Metal-binding</keyword>
<evidence type="ECO:0000313" key="8">
    <source>
        <dbReference type="Proteomes" id="UP001175228"/>
    </source>
</evidence>
<dbReference type="Gene3D" id="1.10.630.10">
    <property type="entry name" value="Cytochrome P450"/>
    <property type="match status" value="1"/>
</dbReference>
<comment type="cofactor">
    <cofactor evidence="1 6">
        <name>heme</name>
        <dbReference type="ChEBI" id="CHEBI:30413"/>
    </cofactor>
</comment>
<evidence type="ECO:0000256" key="5">
    <source>
        <dbReference type="ARBA" id="ARBA00023004"/>
    </source>
</evidence>
<dbReference type="PRINTS" id="PR00465">
    <property type="entry name" value="EP450IV"/>
</dbReference>
<evidence type="ECO:0000256" key="6">
    <source>
        <dbReference type="PIRSR" id="PIRSR602403-1"/>
    </source>
</evidence>
<dbReference type="AlphaFoldDB" id="A0AA39Q2B3"/>
<keyword evidence="3 6" id="KW-0349">Heme</keyword>
<accession>A0AA39Q2B3</accession>
<keyword evidence="8" id="KW-1185">Reference proteome</keyword>
<dbReference type="EMBL" id="JAUEPU010000019">
    <property type="protein sequence ID" value="KAK0494830.1"/>
    <property type="molecule type" value="Genomic_DNA"/>
</dbReference>
<dbReference type="CDD" id="cd11040">
    <property type="entry name" value="CYP7_CYP8-like"/>
    <property type="match status" value="1"/>
</dbReference>
<dbReference type="PANTHER" id="PTHR24304">
    <property type="entry name" value="CYTOCHROME P450 FAMILY 7"/>
    <property type="match status" value="1"/>
</dbReference>
<dbReference type="InterPro" id="IPR036396">
    <property type="entry name" value="Cyt_P450_sf"/>
</dbReference>
<evidence type="ECO:0000256" key="3">
    <source>
        <dbReference type="ARBA" id="ARBA00022617"/>
    </source>
</evidence>
<comment type="similarity">
    <text evidence="2">Belongs to the cytochrome P450 family.</text>
</comment>
<protein>
    <submittedName>
        <fullName evidence="7">Cytochrome P450</fullName>
    </submittedName>
</protein>
<organism evidence="7 8">
    <name type="scientific">Armillaria luteobubalina</name>
    <dbReference type="NCBI Taxonomy" id="153913"/>
    <lineage>
        <taxon>Eukaryota</taxon>
        <taxon>Fungi</taxon>
        <taxon>Dikarya</taxon>
        <taxon>Basidiomycota</taxon>
        <taxon>Agaricomycotina</taxon>
        <taxon>Agaricomycetes</taxon>
        <taxon>Agaricomycetidae</taxon>
        <taxon>Agaricales</taxon>
        <taxon>Marasmiineae</taxon>
        <taxon>Physalacriaceae</taxon>
        <taxon>Armillaria</taxon>
    </lineage>
</organism>
<dbReference type="GO" id="GO:0008395">
    <property type="term" value="F:steroid hydroxylase activity"/>
    <property type="evidence" value="ECO:0007669"/>
    <property type="project" value="TreeGrafter"/>
</dbReference>
<dbReference type="GO" id="GO:0016705">
    <property type="term" value="F:oxidoreductase activity, acting on paired donors, with incorporation or reduction of molecular oxygen"/>
    <property type="evidence" value="ECO:0007669"/>
    <property type="project" value="InterPro"/>
</dbReference>